<dbReference type="SMART" id="SM01178">
    <property type="entry name" value="DUF4217"/>
    <property type="match status" value="1"/>
</dbReference>
<feature type="domain" description="Helicase C-terminal" evidence="12">
    <location>
        <begin position="288"/>
        <end position="450"/>
    </location>
</feature>
<feature type="non-terminal residue" evidence="14">
    <location>
        <position position="876"/>
    </location>
</feature>
<evidence type="ECO:0000259" key="13">
    <source>
        <dbReference type="PROSITE" id="PS51195"/>
    </source>
</evidence>
<comment type="function">
    <text evidence="9">RNA helicase.</text>
</comment>
<feature type="region of interest" description="Disordered" evidence="10">
    <location>
        <begin position="1"/>
        <end position="21"/>
    </location>
</feature>
<protein>
    <recommendedName>
        <fullName evidence="9">ATP-dependent RNA helicase</fullName>
        <ecNumber evidence="9">3.6.4.13</ecNumber>
    </recommendedName>
</protein>
<dbReference type="PANTHER" id="PTHR24031">
    <property type="entry name" value="RNA HELICASE"/>
    <property type="match status" value="1"/>
</dbReference>
<accession>A0A7L0FPZ5</accession>
<feature type="compositionally biased region" description="Basic residues" evidence="10">
    <location>
        <begin position="744"/>
        <end position="753"/>
    </location>
</feature>
<dbReference type="PROSITE" id="PS00039">
    <property type="entry name" value="DEAD_ATP_HELICASE"/>
    <property type="match status" value="1"/>
</dbReference>
<evidence type="ECO:0000256" key="1">
    <source>
        <dbReference type="ARBA" id="ARBA00022741"/>
    </source>
</evidence>
<feature type="non-terminal residue" evidence="14">
    <location>
        <position position="1"/>
    </location>
</feature>
<evidence type="ECO:0000259" key="12">
    <source>
        <dbReference type="PROSITE" id="PS51194"/>
    </source>
</evidence>
<feature type="compositionally biased region" description="Gly residues" evidence="10">
    <location>
        <begin position="1"/>
        <end position="12"/>
    </location>
</feature>
<dbReference type="GO" id="GO:0005524">
    <property type="term" value="F:ATP binding"/>
    <property type="evidence" value="ECO:0007669"/>
    <property type="project" value="UniProtKB-UniRule"/>
</dbReference>
<comment type="domain">
    <text evidence="9">The Q motif is unique to and characteristic of the DEAD box family of RNA helicases and controls ATP binding and hydrolysis.</text>
</comment>
<reference evidence="14 15" key="1">
    <citation type="submission" date="2019-09" db="EMBL/GenBank/DDBJ databases">
        <title>Bird 10,000 Genomes (B10K) Project - Family phase.</title>
        <authorList>
            <person name="Zhang G."/>
        </authorList>
    </citation>
    <scope>NUCLEOTIDE SEQUENCE [LARGE SCALE GENOMIC DNA]</scope>
    <source>
        <strain evidence="14">B10K-DU-011-20</strain>
        <tissue evidence="14">Muscle</tissue>
    </source>
</reference>
<feature type="compositionally biased region" description="Basic and acidic residues" evidence="10">
    <location>
        <begin position="754"/>
        <end position="770"/>
    </location>
</feature>
<dbReference type="InterPro" id="IPR014014">
    <property type="entry name" value="RNA_helicase_DEAD_Q_motif"/>
</dbReference>
<feature type="region of interest" description="Disordered" evidence="10">
    <location>
        <begin position="734"/>
        <end position="847"/>
    </location>
</feature>
<dbReference type="InterPro" id="IPR027417">
    <property type="entry name" value="P-loop_NTPase"/>
</dbReference>
<feature type="domain" description="DEAD-box RNA helicase Q" evidence="13">
    <location>
        <begin position="70"/>
        <end position="98"/>
    </location>
</feature>
<keyword evidence="5 9" id="KW-0694">RNA-binding</keyword>
<dbReference type="FunFam" id="3.40.50.300:FF:000874">
    <property type="entry name" value="RNA helicase"/>
    <property type="match status" value="1"/>
</dbReference>
<proteinExistence type="inferred from homology"/>
<sequence>MGRAGSDGGGGTAAMDPVRSFERWKKKYTRRTKRLRLQRQQRKRPEWQVEREGIGRLVQRYPEINPSEIQRFSDFPLSKKTLKGLQEAQYRVVTEIQRQTIGLALQGKDVLGAAKTGSGKTLAFIVPALELLYRHQWTSADGLGVLIISPTRELAYQTFKVLRKVGRNHEFSAGLIIGGKDLKEESERIHHINMLICTPGRLLQHMDETSYFYASDLQMLILDEADRILDMGFADTMNAIIENLPKKRQTLLFSATQTKSVKDLARLSLKDPEYVWVHEKAKFSTPATLDQNYVVCELQQKVNMLYSFLRSHLKKKTIVFFASCKEVQYLFRVFCKLQPGLPVLALHGKQHQMKRMEVYTCFVRKKAAVLFATDIAARGLDFPAVNWVIQFDCPEDANTYIHRVGRTARYKEGGEALLVLLPSEEKGMVEQLTQKKVPVSEIKINPEKLTDIQKRMQAFLAQDQELKDKAQRCFVSYLRSVYLMKNKEVFDVFKLPLAEYALSLGLAMAPRVRFLQKVRKQMCANKTADGTDQLKETEQNKDTLSSIDKEGVEKCGINVSGKVSVNKTKEMARRKESKECPASGEDAEESVDSEDESKEVSEEEEEKEAPVPSRVPNPDSMQFFTDDDDDDDDDMKDLDLLTVKRQNVFGVESKDNPTQNASKSKMKKKTTKTQEAKKILKKKFKVNTKIVFTEDGELVQQWPPVQKSSLAKAEEEDDATGINLEKAKEILREEDKFDKEEYRKKVKEKHREKRLKEKAARREARNKNAQDEEETVAILAHSGSEEEFDPSTLPDPDKFKDSDEQESESEDSSSEHEEESGKKKRSYSNSNTAAETPPKRKKAKFIQEEDPYLPLDTGLSLAEDEELVLHLLSSRS</sequence>
<dbReference type="Pfam" id="PF00270">
    <property type="entry name" value="DEAD"/>
    <property type="match status" value="1"/>
</dbReference>
<keyword evidence="4 9" id="KW-0067">ATP-binding</keyword>
<keyword evidence="15" id="KW-1185">Reference proteome</keyword>
<evidence type="ECO:0000256" key="10">
    <source>
        <dbReference type="SAM" id="MobiDB-lite"/>
    </source>
</evidence>
<dbReference type="Pfam" id="PF00271">
    <property type="entry name" value="Helicase_C"/>
    <property type="match status" value="1"/>
</dbReference>
<dbReference type="InterPro" id="IPR025313">
    <property type="entry name" value="SPB4-like_CTE"/>
</dbReference>
<evidence type="ECO:0000256" key="2">
    <source>
        <dbReference type="ARBA" id="ARBA00022801"/>
    </source>
</evidence>
<keyword evidence="3 9" id="KW-0347">Helicase</keyword>
<comment type="catalytic activity">
    <reaction evidence="7 9">
        <text>ATP + H2O = ADP + phosphate + H(+)</text>
        <dbReference type="Rhea" id="RHEA:13065"/>
        <dbReference type="ChEBI" id="CHEBI:15377"/>
        <dbReference type="ChEBI" id="CHEBI:15378"/>
        <dbReference type="ChEBI" id="CHEBI:30616"/>
        <dbReference type="ChEBI" id="CHEBI:43474"/>
        <dbReference type="ChEBI" id="CHEBI:456216"/>
        <dbReference type="EC" id="3.6.4.13"/>
    </reaction>
</comment>
<dbReference type="GO" id="GO:0003724">
    <property type="term" value="F:RNA helicase activity"/>
    <property type="evidence" value="ECO:0007669"/>
    <property type="project" value="UniProtKB-EC"/>
</dbReference>
<organism evidence="14 15">
    <name type="scientific">Corythaixoides concolor</name>
    <name type="common">Grey go-away-bird</name>
    <dbReference type="NCBI Taxonomy" id="103956"/>
    <lineage>
        <taxon>Eukaryota</taxon>
        <taxon>Metazoa</taxon>
        <taxon>Chordata</taxon>
        <taxon>Craniata</taxon>
        <taxon>Vertebrata</taxon>
        <taxon>Euteleostomi</taxon>
        <taxon>Archelosauria</taxon>
        <taxon>Archosauria</taxon>
        <taxon>Dinosauria</taxon>
        <taxon>Saurischia</taxon>
        <taxon>Theropoda</taxon>
        <taxon>Coelurosauria</taxon>
        <taxon>Aves</taxon>
        <taxon>Neognathae</taxon>
        <taxon>Neoaves</taxon>
        <taxon>Otidimorphae</taxon>
        <taxon>Musophagiformes</taxon>
        <taxon>Musophagidae</taxon>
        <taxon>Corythaixoides</taxon>
    </lineage>
</organism>
<dbReference type="OrthoDB" id="10259640at2759"/>
<dbReference type="CDD" id="cd18787">
    <property type="entry name" value="SF2_C_DEAD"/>
    <property type="match status" value="1"/>
</dbReference>
<evidence type="ECO:0000313" key="15">
    <source>
        <dbReference type="Proteomes" id="UP000526942"/>
    </source>
</evidence>
<name>A0A7L0FPZ5_CORCN</name>
<dbReference type="GO" id="GO:0016787">
    <property type="term" value="F:hydrolase activity"/>
    <property type="evidence" value="ECO:0007669"/>
    <property type="project" value="UniProtKB-KW"/>
</dbReference>
<evidence type="ECO:0000256" key="3">
    <source>
        <dbReference type="ARBA" id="ARBA00022806"/>
    </source>
</evidence>
<dbReference type="EMBL" id="VXAM01000654">
    <property type="protein sequence ID" value="NXJ97004.1"/>
    <property type="molecule type" value="Genomic_DNA"/>
</dbReference>
<gene>
    <name evidence="14" type="primary">Ddx10</name>
    <name evidence="14" type="ORF">CORCON_R08672</name>
</gene>
<dbReference type="AlphaFoldDB" id="A0A7L0FPZ5"/>
<dbReference type="SMART" id="SM00490">
    <property type="entry name" value="HELICc"/>
    <property type="match status" value="1"/>
</dbReference>
<evidence type="ECO:0000256" key="7">
    <source>
        <dbReference type="ARBA" id="ARBA00047984"/>
    </source>
</evidence>
<evidence type="ECO:0000259" key="11">
    <source>
        <dbReference type="PROSITE" id="PS51192"/>
    </source>
</evidence>
<feature type="compositionally biased region" description="Basic and acidic residues" evidence="10">
    <location>
        <begin position="567"/>
        <end position="579"/>
    </location>
</feature>
<evidence type="ECO:0000256" key="4">
    <source>
        <dbReference type="ARBA" id="ARBA00022840"/>
    </source>
</evidence>
<dbReference type="Proteomes" id="UP000526942">
    <property type="component" value="Unassembled WGS sequence"/>
</dbReference>
<keyword evidence="1 9" id="KW-0547">Nucleotide-binding</keyword>
<dbReference type="SUPFAM" id="SSF52540">
    <property type="entry name" value="P-loop containing nucleoside triphosphate hydrolases"/>
    <property type="match status" value="1"/>
</dbReference>
<evidence type="ECO:0000256" key="8">
    <source>
        <dbReference type="PROSITE-ProRule" id="PRU00552"/>
    </source>
</evidence>
<dbReference type="InterPro" id="IPR000629">
    <property type="entry name" value="RNA-helicase_DEAD-box_CS"/>
</dbReference>
<feature type="short sequence motif" description="Q motif" evidence="8">
    <location>
        <begin position="70"/>
        <end position="98"/>
    </location>
</feature>
<dbReference type="PROSITE" id="PS51194">
    <property type="entry name" value="HELICASE_CTER"/>
    <property type="match status" value="1"/>
</dbReference>
<dbReference type="CDD" id="cd17941">
    <property type="entry name" value="DEADc_DDX10"/>
    <property type="match status" value="1"/>
</dbReference>
<comment type="similarity">
    <text evidence="6">Belongs to the DEAD box helicase family. DDX10/DBP4 subfamily.</text>
</comment>
<dbReference type="FunFam" id="3.40.50.300:FF:001089">
    <property type="entry name" value="RNA helicase"/>
    <property type="match status" value="1"/>
</dbReference>
<evidence type="ECO:0000256" key="5">
    <source>
        <dbReference type="ARBA" id="ARBA00022884"/>
    </source>
</evidence>
<feature type="domain" description="Helicase ATP-binding" evidence="11">
    <location>
        <begin position="101"/>
        <end position="275"/>
    </location>
</feature>
<dbReference type="PROSITE" id="PS51192">
    <property type="entry name" value="HELICASE_ATP_BIND_1"/>
    <property type="match status" value="1"/>
</dbReference>
<dbReference type="InterPro" id="IPR011545">
    <property type="entry name" value="DEAD/DEAH_box_helicase_dom"/>
</dbReference>
<feature type="compositionally biased region" description="Acidic residues" evidence="10">
    <location>
        <begin position="803"/>
        <end position="812"/>
    </location>
</feature>
<evidence type="ECO:0000313" key="14">
    <source>
        <dbReference type="EMBL" id="NXJ97004.1"/>
    </source>
</evidence>
<dbReference type="InterPro" id="IPR001650">
    <property type="entry name" value="Helicase_C-like"/>
</dbReference>
<dbReference type="Pfam" id="PF13959">
    <property type="entry name" value="CTE_SPB4"/>
    <property type="match status" value="1"/>
</dbReference>
<dbReference type="Gene3D" id="3.40.50.300">
    <property type="entry name" value="P-loop containing nucleotide triphosphate hydrolases"/>
    <property type="match status" value="2"/>
</dbReference>
<feature type="compositionally biased region" description="Acidic residues" evidence="10">
    <location>
        <begin position="585"/>
        <end position="607"/>
    </location>
</feature>
<feature type="compositionally biased region" description="Basic and acidic residues" evidence="10">
    <location>
        <begin position="734"/>
        <end position="743"/>
    </location>
</feature>
<keyword evidence="2 9" id="KW-0378">Hydrolase</keyword>
<dbReference type="InterPro" id="IPR014001">
    <property type="entry name" value="Helicase_ATP-bd"/>
</dbReference>
<dbReference type="GO" id="GO:0003723">
    <property type="term" value="F:RNA binding"/>
    <property type="evidence" value="ECO:0007669"/>
    <property type="project" value="UniProtKB-UniRule"/>
</dbReference>
<feature type="compositionally biased region" description="Acidic residues" evidence="10">
    <location>
        <begin position="625"/>
        <end position="636"/>
    </location>
</feature>
<dbReference type="PROSITE" id="PS51195">
    <property type="entry name" value="Q_MOTIF"/>
    <property type="match status" value="1"/>
</dbReference>
<feature type="region of interest" description="Disordered" evidence="10">
    <location>
        <begin position="567"/>
        <end position="674"/>
    </location>
</feature>
<dbReference type="SMART" id="SM00487">
    <property type="entry name" value="DEXDc"/>
    <property type="match status" value="1"/>
</dbReference>
<evidence type="ECO:0000256" key="6">
    <source>
        <dbReference type="ARBA" id="ARBA00038084"/>
    </source>
</evidence>
<evidence type="ECO:0000256" key="9">
    <source>
        <dbReference type="RuleBase" id="RU365068"/>
    </source>
</evidence>
<comment type="caution">
    <text evidence="14">The sequence shown here is derived from an EMBL/GenBank/DDBJ whole genome shotgun (WGS) entry which is preliminary data.</text>
</comment>
<dbReference type="EC" id="3.6.4.13" evidence="9"/>